<protein>
    <submittedName>
        <fullName evidence="3">Siderophore-iron reductase FhuF</fullName>
    </submittedName>
</protein>
<dbReference type="Proteomes" id="UP000032614">
    <property type="component" value="Chromosome 2"/>
</dbReference>
<evidence type="ECO:0000313" key="4">
    <source>
        <dbReference type="Proteomes" id="UP000032614"/>
    </source>
</evidence>
<feature type="domain" description="Aerobactin siderophore biosynthesis IucA/IucC-like C-terminal" evidence="2">
    <location>
        <begin position="99"/>
        <end position="232"/>
    </location>
</feature>
<dbReference type="KEGG" id="bfn:OI25_6228"/>
<keyword evidence="1" id="KW-0812">Transmembrane</keyword>
<dbReference type="NCBIfam" id="TIGR03951">
    <property type="entry name" value="Fe_III_red_FhuF"/>
    <property type="match status" value="1"/>
</dbReference>
<keyword evidence="1" id="KW-0472">Membrane</keyword>
<gene>
    <name evidence="3" type="primary">fhuF</name>
    <name evidence="3" type="ORF">OI25_6228</name>
</gene>
<accession>A0AAU8TC40</accession>
<proteinExistence type="predicted"/>
<dbReference type="InterPro" id="IPR008090">
    <property type="entry name" value="Fe_iron_reduct"/>
</dbReference>
<evidence type="ECO:0000259" key="2">
    <source>
        <dbReference type="Pfam" id="PF06276"/>
    </source>
</evidence>
<dbReference type="InterPro" id="IPR022770">
    <property type="entry name" value="IucA/IucC-like_C"/>
</dbReference>
<evidence type="ECO:0000313" key="3">
    <source>
        <dbReference type="EMBL" id="AJZ64036.1"/>
    </source>
</evidence>
<name>A0AAU8TC40_9BURK</name>
<keyword evidence="1" id="KW-1133">Transmembrane helix</keyword>
<feature type="transmembrane region" description="Helical" evidence="1">
    <location>
        <begin position="104"/>
        <end position="121"/>
    </location>
</feature>
<dbReference type="AlphaFoldDB" id="A0AAU8TC40"/>
<sequence>MRRQAVRRPAGHSLGATSSDDFRAQCFAAHAPDSIAHYLEHVWLGVPDASDQSTLAQDETGEPVVIAVTDLAHYRADLLDAMHQVYGGERETHARALLSQWSKYYFGFAATAGFVAAALLGRPLDLSPERTHLVLRGGLPVALYLAQDALQPPATDPADRYAPLVDHLDAVIATLSAMTKIAPRVLWSNAGNLLDYLFEQCASQFDLTSDAAWLFGPLAANGEANPLRMPVRQVTPRAASLPNPFSARRVCCVRYEIPGETQLCGRCPLLLTMSDAEIALQEASH</sequence>
<reference evidence="3 4" key="1">
    <citation type="journal article" date="2015" name="Genome Announc.">
        <title>Complete genome sequences for 59 burkholderia isolates, both pathogenic and near neighbor.</title>
        <authorList>
            <person name="Johnson S.L."/>
            <person name="Bishop-Lilly K.A."/>
            <person name="Ladner J.T."/>
            <person name="Daligault H.E."/>
            <person name="Davenport K.W."/>
            <person name="Jaissle J."/>
            <person name="Frey K.G."/>
            <person name="Koroleva G.I."/>
            <person name="Bruce D.C."/>
            <person name="Coyne S.R."/>
            <person name="Broomall S.M."/>
            <person name="Li P.E."/>
            <person name="Teshima H."/>
            <person name="Gibbons H.S."/>
            <person name="Palacios G.F."/>
            <person name="Rosenzweig C.N."/>
            <person name="Redden C.L."/>
            <person name="Xu Y."/>
            <person name="Minogue T.D."/>
            <person name="Chain P.S."/>
        </authorList>
    </citation>
    <scope>NUCLEOTIDE SEQUENCE [LARGE SCALE GENOMIC DNA]</scope>
    <source>
        <strain evidence="3 4">ATCC BAA-463</strain>
    </source>
</reference>
<dbReference type="GO" id="GO:0003824">
    <property type="term" value="F:catalytic activity"/>
    <property type="evidence" value="ECO:0007669"/>
    <property type="project" value="UniProtKB-ARBA"/>
</dbReference>
<evidence type="ECO:0000256" key="1">
    <source>
        <dbReference type="SAM" id="Phobius"/>
    </source>
</evidence>
<dbReference type="Pfam" id="PF06276">
    <property type="entry name" value="FhuF"/>
    <property type="match status" value="1"/>
</dbReference>
<dbReference type="EMBL" id="CP010027">
    <property type="protein sequence ID" value="AJZ64036.1"/>
    <property type="molecule type" value="Genomic_DNA"/>
</dbReference>
<organism evidence="3 4">
    <name type="scientific">Paraburkholderia fungorum</name>
    <dbReference type="NCBI Taxonomy" id="134537"/>
    <lineage>
        <taxon>Bacteria</taxon>
        <taxon>Pseudomonadati</taxon>
        <taxon>Pseudomonadota</taxon>
        <taxon>Betaproteobacteria</taxon>
        <taxon>Burkholderiales</taxon>
        <taxon>Burkholderiaceae</taxon>
        <taxon>Paraburkholderia</taxon>
    </lineage>
</organism>